<keyword evidence="6" id="KW-1185">Reference proteome</keyword>
<name>A0ABX1R7X7_9PSEU</name>
<dbReference type="InterPro" id="IPR027417">
    <property type="entry name" value="P-loop_NTPase"/>
</dbReference>
<dbReference type="InterPro" id="IPR000792">
    <property type="entry name" value="Tscrpt_reg_LuxR_C"/>
</dbReference>
<dbReference type="Pfam" id="PF13191">
    <property type="entry name" value="AAA_16"/>
    <property type="match status" value="1"/>
</dbReference>
<dbReference type="InterPro" id="IPR036388">
    <property type="entry name" value="WH-like_DNA-bd_sf"/>
</dbReference>
<dbReference type="InterPro" id="IPR041664">
    <property type="entry name" value="AAA_16"/>
</dbReference>
<evidence type="ECO:0000256" key="1">
    <source>
        <dbReference type="ARBA" id="ARBA00022741"/>
    </source>
</evidence>
<evidence type="ECO:0000259" key="4">
    <source>
        <dbReference type="PROSITE" id="PS50043"/>
    </source>
</evidence>
<dbReference type="RefSeq" id="WP_169394559.1">
    <property type="nucleotide sequence ID" value="NZ_BAAAJH010000022.1"/>
</dbReference>
<proteinExistence type="predicted"/>
<dbReference type="CDD" id="cd06170">
    <property type="entry name" value="LuxR_C_like"/>
    <property type="match status" value="1"/>
</dbReference>
<gene>
    <name evidence="5" type="ORF">HF577_05140</name>
</gene>
<feature type="domain" description="HTH luxR-type" evidence="4">
    <location>
        <begin position="878"/>
        <end position="946"/>
    </location>
</feature>
<evidence type="ECO:0000256" key="3">
    <source>
        <dbReference type="SAM" id="MobiDB-lite"/>
    </source>
</evidence>
<dbReference type="SUPFAM" id="SSF52540">
    <property type="entry name" value="P-loop containing nucleoside triphosphate hydrolases"/>
    <property type="match status" value="1"/>
</dbReference>
<dbReference type="Proteomes" id="UP001296706">
    <property type="component" value="Unassembled WGS sequence"/>
</dbReference>
<keyword evidence="2" id="KW-0067">ATP-binding</keyword>
<organism evidence="5 6">
    <name type="scientific">Pseudonocardia xinjiangensis</name>
    <dbReference type="NCBI Taxonomy" id="75289"/>
    <lineage>
        <taxon>Bacteria</taxon>
        <taxon>Bacillati</taxon>
        <taxon>Actinomycetota</taxon>
        <taxon>Actinomycetes</taxon>
        <taxon>Pseudonocardiales</taxon>
        <taxon>Pseudonocardiaceae</taxon>
        <taxon>Pseudonocardia</taxon>
    </lineage>
</organism>
<keyword evidence="1" id="KW-0547">Nucleotide-binding</keyword>
<dbReference type="SMART" id="SM00421">
    <property type="entry name" value="HTH_LUXR"/>
    <property type="match status" value="1"/>
</dbReference>
<dbReference type="PANTHER" id="PTHR16305">
    <property type="entry name" value="TESTICULAR SOLUBLE ADENYLYL CYCLASE"/>
    <property type="match status" value="1"/>
</dbReference>
<accession>A0ABX1R7X7</accession>
<sequence>MGNFRPAHVRIGSLEDSVLNGHTTRSSTLIQLFGRNDDLTIVRSFLDRAAVSGAALSVVGDAGIGKTMLLRAAVEVAAAAGMRVLRAAGVEFEAGIGFSGLNQALLPAFDEFARRLGAAQCDALSVALGLRTGPAPDRMLVANATLTLLRSIAADQAVLVVVDDAQWIDRASAAVLGFVARRLDGSRIGFLAAARSDIEGFFEHSGLPEHELQPLDDETARRLLDHRFPTLPGMVRRRVLAEAQGNPLALVELPTALNFPHCDALRSLPAVLPIGRRLQALFAARIAELAEPTRQLLLLAALDGTGDLHVVQADGDGPGAMEHLAAAERAGLVRVDGRGGRLAFRHPLTRSAIVEMSSAADRRRAHLVLAQLWTNRPERRAWHLGEATEKPDEPVAHLLQEAAQRSLDRGDATGAISALVRAAHLSPRGADRSRRLAQAAFIGADVTGEMGTASQLLVDARAAGLDQGGSLYAAATTAYLLVNGDTDIDTAHALLVGAIENRSMGGPADDAELVEALWALSLLCWLGGTPEHWAPYHAAVARLTPSAPALMTLQTRTFLDPVRATASVLDELDVALARLHVEADPATIVRTTRCAVHLDRLGPCRASSWRVLRDGREGGAVMKALVSTMHLCAGSFTAGRWDEITELADEALELCDGQRYRHFLWQFHYYKALVAAVRGDQDANLAWTDEIIRWASPRGARGPLHFVHHARGLAALGRGDFDGAYRHTTAISPAGSFDSYAPHALWVMADLVEAALRTGRRDAAAAHVAAMHEANVAALSPRLALLVGSATALAAADDRATELFEQALALPGIDRWPFDLARTQLAFGEHLRRNRAAAAARDHLIAAMETFRRLGAHPWSRRAENGLRVAGQSRAGRGEGAPDSLTPQEHEIAMLAASGLSNKQIAQQLFLSHRTVGAHLYRAFPKLGISSRAGLRDALVAAPDTRRGPDG</sequence>
<dbReference type="Gene3D" id="1.10.10.10">
    <property type="entry name" value="Winged helix-like DNA-binding domain superfamily/Winged helix DNA-binding domain"/>
    <property type="match status" value="1"/>
</dbReference>
<protein>
    <submittedName>
        <fullName evidence="5">AAA family ATPase</fullName>
    </submittedName>
</protein>
<dbReference type="InterPro" id="IPR016032">
    <property type="entry name" value="Sig_transdc_resp-reg_C-effctor"/>
</dbReference>
<evidence type="ECO:0000313" key="5">
    <source>
        <dbReference type="EMBL" id="NMH76487.1"/>
    </source>
</evidence>
<evidence type="ECO:0000256" key="2">
    <source>
        <dbReference type="ARBA" id="ARBA00022840"/>
    </source>
</evidence>
<evidence type="ECO:0000313" key="6">
    <source>
        <dbReference type="Proteomes" id="UP001296706"/>
    </source>
</evidence>
<dbReference type="SUPFAM" id="SSF46894">
    <property type="entry name" value="C-terminal effector domain of the bipartite response regulators"/>
    <property type="match status" value="1"/>
</dbReference>
<feature type="region of interest" description="Disordered" evidence="3">
    <location>
        <begin position="865"/>
        <end position="885"/>
    </location>
</feature>
<dbReference type="PROSITE" id="PS00622">
    <property type="entry name" value="HTH_LUXR_1"/>
    <property type="match status" value="1"/>
</dbReference>
<dbReference type="PANTHER" id="PTHR16305:SF35">
    <property type="entry name" value="TRANSCRIPTIONAL ACTIVATOR DOMAIN"/>
    <property type="match status" value="1"/>
</dbReference>
<dbReference type="Pfam" id="PF00196">
    <property type="entry name" value="GerE"/>
    <property type="match status" value="1"/>
</dbReference>
<dbReference type="PRINTS" id="PR00038">
    <property type="entry name" value="HTHLUXR"/>
</dbReference>
<comment type="caution">
    <text evidence="5">The sequence shown here is derived from an EMBL/GenBank/DDBJ whole genome shotgun (WGS) entry which is preliminary data.</text>
</comment>
<dbReference type="PROSITE" id="PS50043">
    <property type="entry name" value="HTH_LUXR_2"/>
    <property type="match status" value="1"/>
</dbReference>
<reference evidence="5 6" key="1">
    <citation type="submission" date="2020-04" db="EMBL/GenBank/DDBJ databases">
        <authorList>
            <person name="Klaysubun C."/>
            <person name="Duangmal K."/>
            <person name="Lipun K."/>
        </authorList>
    </citation>
    <scope>NUCLEOTIDE SEQUENCE [LARGE SCALE GENOMIC DNA]</scope>
    <source>
        <strain evidence="5 6">JCM 11839</strain>
    </source>
</reference>
<dbReference type="EMBL" id="JAAXKY010000009">
    <property type="protein sequence ID" value="NMH76487.1"/>
    <property type="molecule type" value="Genomic_DNA"/>
</dbReference>